<feature type="compositionally biased region" description="Basic and acidic residues" evidence="3">
    <location>
        <begin position="227"/>
        <end position="238"/>
    </location>
</feature>
<feature type="coiled-coil region" evidence="2">
    <location>
        <begin position="297"/>
        <end position="345"/>
    </location>
</feature>
<proteinExistence type="predicted"/>
<feature type="compositionally biased region" description="Basic and acidic residues" evidence="3">
    <location>
        <begin position="816"/>
        <end position="825"/>
    </location>
</feature>
<evidence type="ECO:0000313" key="4">
    <source>
        <dbReference type="EMBL" id="KAL0258059.1"/>
    </source>
</evidence>
<evidence type="ECO:0000256" key="2">
    <source>
        <dbReference type="SAM" id="Coils"/>
    </source>
</evidence>
<feature type="compositionally biased region" description="Acidic residues" evidence="3">
    <location>
        <begin position="564"/>
        <end position="579"/>
    </location>
</feature>
<feature type="region of interest" description="Disordered" evidence="3">
    <location>
        <begin position="794"/>
        <end position="825"/>
    </location>
</feature>
<comment type="caution">
    <text evidence="4">The sequence shown here is derived from an EMBL/GenBank/DDBJ whole genome shotgun (WGS) entry which is preliminary data.</text>
</comment>
<feature type="compositionally biased region" description="Low complexity" evidence="3">
    <location>
        <begin position="97"/>
        <end position="118"/>
    </location>
</feature>
<gene>
    <name evidence="4" type="ORF">SLS55_007230</name>
</gene>
<accession>A0ABR3CBR3</accession>
<comment type="subcellular location">
    <subcellularLocation>
        <location evidence="1">Endomembrane system</location>
        <topology evidence="1">Peripheral membrane protein</topology>
    </subcellularLocation>
</comment>
<feature type="coiled-coil region" evidence="2">
    <location>
        <begin position="371"/>
        <end position="405"/>
    </location>
</feature>
<evidence type="ECO:0000313" key="5">
    <source>
        <dbReference type="Proteomes" id="UP001430584"/>
    </source>
</evidence>
<feature type="compositionally biased region" description="Gly residues" evidence="3">
    <location>
        <begin position="76"/>
        <end position="87"/>
    </location>
</feature>
<protein>
    <submittedName>
        <fullName evidence="4">Uncharacterized protein</fullName>
    </submittedName>
</protein>
<organism evidence="4 5">
    <name type="scientific">Diplodia seriata</name>
    <dbReference type="NCBI Taxonomy" id="420778"/>
    <lineage>
        <taxon>Eukaryota</taxon>
        <taxon>Fungi</taxon>
        <taxon>Dikarya</taxon>
        <taxon>Ascomycota</taxon>
        <taxon>Pezizomycotina</taxon>
        <taxon>Dothideomycetes</taxon>
        <taxon>Dothideomycetes incertae sedis</taxon>
        <taxon>Botryosphaeriales</taxon>
        <taxon>Botryosphaeriaceae</taxon>
        <taxon>Diplodia</taxon>
    </lineage>
</organism>
<reference evidence="4 5" key="1">
    <citation type="submission" date="2024-02" db="EMBL/GenBank/DDBJ databases">
        <title>De novo assembly and annotation of 12 fungi associated with fruit tree decline syndrome in Ontario, Canada.</title>
        <authorList>
            <person name="Sulman M."/>
            <person name="Ellouze W."/>
            <person name="Ilyukhin E."/>
        </authorList>
    </citation>
    <scope>NUCLEOTIDE SEQUENCE [LARGE SCALE GENOMIC DNA]</scope>
    <source>
        <strain evidence="4 5">FDS-637</strain>
    </source>
</reference>
<dbReference type="PANTHER" id="PTHR23157">
    <property type="entry name" value="GRIP AND COILED-COIL DOMAIN-CONTAINING PROTEIN 1"/>
    <property type="match status" value="1"/>
</dbReference>
<dbReference type="GeneID" id="92011315"/>
<feature type="coiled-coil region" evidence="2">
    <location>
        <begin position="684"/>
        <end position="715"/>
    </location>
</feature>
<feature type="region of interest" description="Disordered" evidence="3">
    <location>
        <begin position="203"/>
        <end position="241"/>
    </location>
</feature>
<feature type="region of interest" description="Disordered" evidence="3">
    <location>
        <begin position="1"/>
        <end position="160"/>
    </location>
</feature>
<dbReference type="InterPro" id="IPR051952">
    <property type="entry name" value="Golgi-autophagy_related"/>
</dbReference>
<name>A0ABR3CBR3_9PEZI</name>
<evidence type="ECO:0000256" key="1">
    <source>
        <dbReference type="ARBA" id="ARBA00004184"/>
    </source>
</evidence>
<dbReference type="PANTHER" id="PTHR23157:SF25">
    <property type="entry name" value="GRIP AND COILED-COIL DOMAIN-CONTAINING PROTEIN 1"/>
    <property type="match status" value="1"/>
</dbReference>
<feature type="compositionally biased region" description="Basic and acidic residues" evidence="3">
    <location>
        <begin position="128"/>
        <end position="141"/>
    </location>
</feature>
<feature type="compositionally biased region" description="Low complexity" evidence="3">
    <location>
        <begin position="21"/>
        <end position="43"/>
    </location>
</feature>
<feature type="region of interest" description="Disordered" evidence="3">
    <location>
        <begin position="563"/>
        <end position="587"/>
    </location>
</feature>
<evidence type="ECO:0000256" key="3">
    <source>
        <dbReference type="SAM" id="MobiDB-lite"/>
    </source>
</evidence>
<dbReference type="RefSeq" id="XP_066631088.1">
    <property type="nucleotide sequence ID" value="XM_066778651.1"/>
</dbReference>
<keyword evidence="5" id="KW-1185">Reference proteome</keyword>
<dbReference type="EMBL" id="JAJVCZ030000007">
    <property type="protein sequence ID" value="KAL0258059.1"/>
    <property type="molecule type" value="Genomic_DNA"/>
</dbReference>
<feature type="compositionally biased region" description="Low complexity" evidence="3">
    <location>
        <begin position="55"/>
        <end position="75"/>
    </location>
</feature>
<sequence>MRRRNGYTESRSGVGWRREQQQQQQQQSGSGSAAAGAAGVVSGTTIYHTRRPGPADSLTATATSTSGAFNHPGTIHRGGVGGGGGITGKKRDWAVVSASASASASSSASPSASCSPSASPGPPGGARRPVEKRQKVDRDRGQTAIAQPPPAPPAQTIAGRGLIPRIQKLLVEATTQDTELQGWKARCRELEKTVRDQRTILDTYRDDDDEGGGGASDENYGRVAGQLERKNAKLERQGELVSRLSGDKAALKKVVTELKSDVAKLSKKVEQGGEREDALEVKIEGMKKEGRDISAEKKDVSKELTARKREVESLKKKLQTSEKKVKKIEENLAATQVESDEWKEKFHKAFKAGKTEVTANKKMIAELTKKVQQREKEVAAEGKTIEKLENNLEFMNKRLQKAKDKRTPCELCTNQMWAAALHLTLQACEDREDDDRDVSLSVLHRTIKDLAKKFPEIERNREVGRAFITKVPHYFEQEPAPDESSGNHAPASGEAALSGGLCAMCSNEEVIQALYWVIEACQYPEQSSWWHPELTKHMYAWHSAYSGLIERCLAGCNAVRPIDMSDDEDENEQQNDGDEEPHPPPEKTMEEKIREKYYHYYVLLVRVQQTVQVFEDAGMPLAELGGAYKNLKAELDRRKENGTSLSAMQDRLDLGQAYLEEQVAYWAKDRSVVSGDTIDYTPLAVGLPEKLQALREELEEKNREVSGILARASDAQADAKEGIPYAQFKSEMETFADPLRERYGAPEMLPGIPVKRPDWILPPTDMQPDSHGKTGQVSTGVKLDDIVEEGGGEAVREGSLGSSSMEMEEVSSPPPARERRELTDDVKDIDCDRDGTQAMEERLFDASQETVNSLLVMGGVRGY</sequence>
<dbReference type="Proteomes" id="UP001430584">
    <property type="component" value="Unassembled WGS sequence"/>
</dbReference>
<keyword evidence="2" id="KW-0175">Coiled coil</keyword>